<dbReference type="EMBL" id="JABBWK010000119">
    <property type="protein sequence ID" value="KAG1891860.1"/>
    <property type="molecule type" value="Genomic_DNA"/>
</dbReference>
<dbReference type="Pfam" id="PF22774">
    <property type="entry name" value="DNAJC11_beta-barrel"/>
    <property type="match status" value="1"/>
</dbReference>
<evidence type="ECO:0000313" key="3">
    <source>
        <dbReference type="EMBL" id="KAG1891869.1"/>
    </source>
</evidence>
<dbReference type="Pfam" id="PF00773">
    <property type="entry name" value="RNB"/>
    <property type="match status" value="1"/>
</dbReference>
<feature type="domain" description="J" evidence="1">
    <location>
        <begin position="95"/>
        <end position="161"/>
    </location>
</feature>
<dbReference type="InterPro" id="IPR012340">
    <property type="entry name" value="NA-bd_OB-fold"/>
</dbReference>
<dbReference type="Proteomes" id="UP001195769">
    <property type="component" value="Unassembled WGS sequence"/>
</dbReference>
<dbReference type="SUPFAM" id="SSF46565">
    <property type="entry name" value="Chaperone J-domain"/>
    <property type="match status" value="1"/>
</dbReference>
<dbReference type="PANTHER" id="PTHR23355">
    <property type="entry name" value="RIBONUCLEASE"/>
    <property type="match status" value="1"/>
</dbReference>
<dbReference type="CDD" id="cd06257">
    <property type="entry name" value="DnaJ"/>
    <property type="match status" value="1"/>
</dbReference>
<dbReference type="InterPro" id="IPR055225">
    <property type="entry name" value="DNAJC11-like_beta-barrel"/>
</dbReference>
<protein>
    <recommendedName>
        <fullName evidence="1">J domain-containing protein</fullName>
    </recommendedName>
</protein>
<dbReference type="PRINTS" id="PR00625">
    <property type="entry name" value="JDOMAIN"/>
</dbReference>
<gene>
    <name evidence="2" type="ORF">F5891DRAFT_1209852</name>
    <name evidence="3" type="ORF">F5891DRAFT_1209863</name>
</gene>
<dbReference type="SMART" id="SM00955">
    <property type="entry name" value="RNB"/>
    <property type="match status" value="1"/>
</dbReference>
<dbReference type="InterPro" id="IPR001900">
    <property type="entry name" value="RNase_II/R"/>
</dbReference>
<dbReference type="RefSeq" id="XP_041218336.1">
    <property type="nucleotide sequence ID" value="XM_041369152.1"/>
</dbReference>
<evidence type="ECO:0000313" key="2">
    <source>
        <dbReference type="EMBL" id="KAG1891860.1"/>
    </source>
</evidence>
<dbReference type="InterPro" id="IPR050180">
    <property type="entry name" value="RNR_Ribonuclease"/>
</dbReference>
<dbReference type="InterPro" id="IPR036869">
    <property type="entry name" value="J_dom_sf"/>
</dbReference>
<dbReference type="GO" id="GO:0000932">
    <property type="term" value="C:P-body"/>
    <property type="evidence" value="ECO:0007669"/>
    <property type="project" value="TreeGrafter"/>
</dbReference>
<name>A0AAD4HEQ6_9AGAM</name>
<sequence length="519" mass="58156">MLPPTISEEARSLNPGVERLTSSAVFAMTKEGKIVNKWLGKTVIKSCVKLSYTDAQKAIDGHILGDLVVAPERSTLAIIHDLKVLNGLAKQLRAARTSVLNVPTTASANEIRERYRALSVIFRPDKQSGERTRDTAAVEFLEIQKAYEVSSDPLIRLDRYVRIFDVGGSIVIKKGTVTCGIDASTLFARDDDLDYDSRGILTRLRGVCVSQFAIRHSKVLNDKINLKFTSRLGPGPRNDLLSRNNLMGAIRHQFSPRLALELVVAKASYEDNDNTLNCRVHFIPAFWNLLPPASTVSFSRRLFRHASTDSATKAADQRVDGEQTENADANNIIEDLMLLTNITVAQRMALLRRHDTPLEGRLASHHHPIPVTTSYRTRQSTQYRSRCLLSWCTHFTSLIRHYADVLAHRQIESVFQGGGELHFRYGPDIRPAKVASVLDAAFDVVVPEFGIEKRSMLTKCLTITTFMMSAQNSDDEHLRKVKQNAEAHAVKMEVASRSAHDEKAIFHEDDQTPMKMRLC</sequence>
<dbReference type="EMBL" id="JABBWK010000119">
    <property type="protein sequence ID" value="KAG1891869.1"/>
    <property type="molecule type" value="Genomic_DNA"/>
</dbReference>
<dbReference type="AlphaFoldDB" id="A0AAD4HEQ6"/>
<evidence type="ECO:0000313" key="4">
    <source>
        <dbReference type="Proteomes" id="UP001195769"/>
    </source>
</evidence>
<dbReference type="PANTHER" id="PTHR23355:SF9">
    <property type="entry name" value="DIS3-LIKE EXONUCLEASE 2"/>
    <property type="match status" value="1"/>
</dbReference>
<evidence type="ECO:0000259" key="1">
    <source>
        <dbReference type="PROSITE" id="PS50076"/>
    </source>
</evidence>
<dbReference type="GO" id="GO:0000175">
    <property type="term" value="F:3'-5'-RNA exonuclease activity"/>
    <property type="evidence" value="ECO:0007669"/>
    <property type="project" value="TreeGrafter"/>
</dbReference>
<dbReference type="Gene3D" id="1.10.287.110">
    <property type="entry name" value="DnaJ domain"/>
    <property type="match status" value="1"/>
</dbReference>
<accession>A0AAD4HEQ6</accession>
<reference evidence="3" key="1">
    <citation type="journal article" date="2020" name="New Phytol.">
        <title>Comparative genomics reveals dynamic genome evolution in host specialist ectomycorrhizal fungi.</title>
        <authorList>
            <person name="Lofgren L.A."/>
            <person name="Nguyen N.H."/>
            <person name="Vilgalys R."/>
            <person name="Ruytinx J."/>
            <person name="Liao H.L."/>
            <person name="Branco S."/>
            <person name="Kuo A."/>
            <person name="LaButti K."/>
            <person name="Lipzen A."/>
            <person name="Andreopoulos W."/>
            <person name="Pangilinan J."/>
            <person name="Riley R."/>
            <person name="Hundley H."/>
            <person name="Na H."/>
            <person name="Barry K."/>
            <person name="Grigoriev I.V."/>
            <person name="Stajich J.E."/>
            <person name="Kennedy P.G."/>
        </authorList>
    </citation>
    <scope>NUCLEOTIDE SEQUENCE</scope>
    <source>
        <strain evidence="3">FC203</strain>
    </source>
</reference>
<keyword evidence="4" id="KW-1185">Reference proteome</keyword>
<dbReference type="GeneID" id="64663450"/>
<organism evidence="3 4">
    <name type="scientific">Suillus fuscotomentosus</name>
    <dbReference type="NCBI Taxonomy" id="1912939"/>
    <lineage>
        <taxon>Eukaryota</taxon>
        <taxon>Fungi</taxon>
        <taxon>Dikarya</taxon>
        <taxon>Basidiomycota</taxon>
        <taxon>Agaricomycotina</taxon>
        <taxon>Agaricomycetes</taxon>
        <taxon>Agaricomycetidae</taxon>
        <taxon>Boletales</taxon>
        <taxon>Suillineae</taxon>
        <taxon>Suillaceae</taxon>
        <taxon>Suillus</taxon>
    </lineage>
</organism>
<dbReference type="SUPFAM" id="SSF50249">
    <property type="entry name" value="Nucleic acid-binding proteins"/>
    <property type="match status" value="2"/>
</dbReference>
<dbReference type="SMART" id="SM00271">
    <property type="entry name" value="DnaJ"/>
    <property type="match status" value="1"/>
</dbReference>
<dbReference type="PROSITE" id="PS50076">
    <property type="entry name" value="DNAJ_2"/>
    <property type="match status" value="1"/>
</dbReference>
<comment type="caution">
    <text evidence="3">The sequence shown here is derived from an EMBL/GenBank/DDBJ whole genome shotgun (WGS) entry which is preliminary data.</text>
</comment>
<dbReference type="GO" id="GO:0003723">
    <property type="term" value="F:RNA binding"/>
    <property type="evidence" value="ECO:0007669"/>
    <property type="project" value="InterPro"/>
</dbReference>
<dbReference type="GO" id="GO:0006402">
    <property type="term" value="P:mRNA catabolic process"/>
    <property type="evidence" value="ECO:0007669"/>
    <property type="project" value="TreeGrafter"/>
</dbReference>
<dbReference type="InterPro" id="IPR001623">
    <property type="entry name" value="DnaJ_domain"/>
</dbReference>
<proteinExistence type="predicted"/>